<dbReference type="PANTHER" id="PTHR32472:SF10">
    <property type="entry name" value="DNA REPAIR PROTEIN RADA-LIKE PROTEIN"/>
    <property type="match status" value="1"/>
</dbReference>
<dbReference type="GO" id="GO:0006508">
    <property type="term" value="P:proteolysis"/>
    <property type="evidence" value="ECO:0007669"/>
    <property type="project" value="InterPro"/>
</dbReference>
<evidence type="ECO:0000313" key="16">
    <source>
        <dbReference type="Proteomes" id="UP000230790"/>
    </source>
</evidence>
<dbReference type="InterPro" id="IPR003593">
    <property type="entry name" value="AAA+_ATPase"/>
</dbReference>
<dbReference type="GO" id="GO:0000725">
    <property type="term" value="P:recombinational repair"/>
    <property type="evidence" value="ECO:0007669"/>
    <property type="project" value="UniProtKB-UniRule"/>
</dbReference>
<evidence type="ECO:0000256" key="2">
    <source>
        <dbReference type="ARBA" id="ARBA00022741"/>
    </source>
</evidence>
<keyword evidence="10 11" id="KW-0234">DNA repair</keyword>
<dbReference type="GO" id="GO:0140664">
    <property type="term" value="F:ATP-dependent DNA damage sensor activity"/>
    <property type="evidence" value="ECO:0007669"/>
    <property type="project" value="InterPro"/>
</dbReference>
<keyword evidence="2 11" id="KW-0547">Nucleotide-binding</keyword>
<name>A0A2M8QBJ8_9CHLR</name>
<dbReference type="HAMAP" id="MF_01498">
    <property type="entry name" value="RadA_bact"/>
    <property type="match status" value="1"/>
</dbReference>
<dbReference type="Gene3D" id="3.40.50.300">
    <property type="entry name" value="P-loop containing nucleotide triphosphate hydrolases"/>
    <property type="match status" value="1"/>
</dbReference>
<dbReference type="Pfam" id="PF13481">
    <property type="entry name" value="AAA_25"/>
    <property type="match status" value="1"/>
</dbReference>
<dbReference type="FunFam" id="3.40.50.300:FF:000050">
    <property type="entry name" value="DNA repair protein RadA"/>
    <property type="match status" value="1"/>
</dbReference>
<keyword evidence="9 11" id="KW-0238">DNA-binding</keyword>
<keyword evidence="3 11" id="KW-0227">DNA damage</keyword>
<dbReference type="InterPro" id="IPR004504">
    <property type="entry name" value="DNA_repair_RadA"/>
</dbReference>
<evidence type="ECO:0000256" key="1">
    <source>
        <dbReference type="ARBA" id="ARBA00022723"/>
    </source>
</evidence>
<evidence type="ECO:0000256" key="12">
    <source>
        <dbReference type="NCBIfam" id="TIGR00416"/>
    </source>
</evidence>
<dbReference type="PROSITE" id="PS50162">
    <property type="entry name" value="RECA_2"/>
    <property type="match status" value="1"/>
</dbReference>
<dbReference type="CDD" id="cd01121">
    <property type="entry name" value="RadA_SMS_N"/>
    <property type="match status" value="1"/>
</dbReference>
<comment type="function">
    <text evidence="13">DNA-dependent ATPase involved in processing of recombination intermediates, plays a role in repairing DNA breaks. Stimulates the branch migration of RecA-mediated strand transfer reactions, allowing the 3' invading strand to extend heteroduplex DNA faster. Binds ssDNA in the presence of ADP but not other nucleotides, has ATPase activity that is stimulated by ssDNA and various branched DNA structures, but inhibited by SSB. Does not have RecA's homology-searching function.</text>
</comment>
<dbReference type="InterPro" id="IPR008269">
    <property type="entry name" value="Lon_proteolytic"/>
</dbReference>
<evidence type="ECO:0000256" key="10">
    <source>
        <dbReference type="ARBA" id="ARBA00023204"/>
    </source>
</evidence>
<keyword evidence="4 13" id="KW-0863">Zinc-finger</keyword>
<protein>
    <recommendedName>
        <fullName evidence="11 12">DNA repair protein RadA</fullName>
    </recommendedName>
</protein>
<gene>
    <name evidence="11" type="primary">radA</name>
    <name evidence="15" type="ORF">CUN48_10070</name>
</gene>
<dbReference type="GO" id="GO:0005524">
    <property type="term" value="F:ATP binding"/>
    <property type="evidence" value="ECO:0007669"/>
    <property type="project" value="UniProtKB-UniRule"/>
</dbReference>
<evidence type="ECO:0000256" key="3">
    <source>
        <dbReference type="ARBA" id="ARBA00022763"/>
    </source>
</evidence>
<dbReference type="Pfam" id="PF05362">
    <property type="entry name" value="Lon_C"/>
    <property type="match status" value="1"/>
</dbReference>
<dbReference type="InterPro" id="IPR027417">
    <property type="entry name" value="P-loop_NTPase"/>
</dbReference>
<dbReference type="SUPFAM" id="SSF54211">
    <property type="entry name" value="Ribosomal protein S5 domain 2-like"/>
    <property type="match status" value="1"/>
</dbReference>
<organism evidence="15 16">
    <name type="scientific">Candidatus Thermofonsia Clade 3 bacterium</name>
    <dbReference type="NCBI Taxonomy" id="2364212"/>
    <lineage>
        <taxon>Bacteria</taxon>
        <taxon>Bacillati</taxon>
        <taxon>Chloroflexota</taxon>
        <taxon>Candidatus Thermofontia</taxon>
        <taxon>Candidatus Thermofonsia Clade 3</taxon>
    </lineage>
</organism>
<keyword evidence="1 11" id="KW-0479">Metal-binding</keyword>
<dbReference type="Proteomes" id="UP000230790">
    <property type="component" value="Unassembled WGS sequence"/>
</dbReference>
<keyword evidence="7 11" id="KW-0067">ATP-binding</keyword>
<evidence type="ECO:0000256" key="8">
    <source>
        <dbReference type="ARBA" id="ARBA00023016"/>
    </source>
</evidence>
<feature type="binding site" evidence="11">
    <location>
        <begin position="99"/>
        <end position="106"/>
    </location>
    <ligand>
        <name>ATP</name>
        <dbReference type="ChEBI" id="CHEBI:30616"/>
    </ligand>
</feature>
<reference evidence="15 16" key="1">
    <citation type="submission" date="2017-11" db="EMBL/GenBank/DDBJ databases">
        <title>Evolution of Phototrophy in the Chloroflexi Phylum Driven by Horizontal Gene Transfer.</title>
        <authorList>
            <person name="Ward L.M."/>
            <person name="Hemp J."/>
            <person name="Shih P.M."/>
            <person name="Mcglynn S.E."/>
            <person name="Fischer W."/>
        </authorList>
    </citation>
    <scope>NUCLEOTIDE SEQUENCE [LARGE SCALE GENOMIC DNA]</scope>
    <source>
        <strain evidence="15">JP3_7</strain>
    </source>
</reference>
<evidence type="ECO:0000256" key="4">
    <source>
        <dbReference type="ARBA" id="ARBA00022771"/>
    </source>
</evidence>
<proteinExistence type="inferred from homology"/>
<dbReference type="GO" id="GO:0005829">
    <property type="term" value="C:cytosol"/>
    <property type="evidence" value="ECO:0007669"/>
    <property type="project" value="TreeGrafter"/>
</dbReference>
<dbReference type="InterPro" id="IPR014721">
    <property type="entry name" value="Ribsml_uS5_D2-typ_fold_subgr"/>
</dbReference>
<comment type="caution">
    <text evidence="15">The sequence shown here is derived from an EMBL/GenBank/DDBJ whole genome shotgun (WGS) entry which is preliminary data.</text>
</comment>
<evidence type="ECO:0000256" key="9">
    <source>
        <dbReference type="ARBA" id="ARBA00023125"/>
    </source>
</evidence>
<evidence type="ECO:0000256" key="5">
    <source>
        <dbReference type="ARBA" id="ARBA00022801"/>
    </source>
</evidence>
<dbReference type="InterPro" id="IPR041166">
    <property type="entry name" value="Rubredoxin_2"/>
</dbReference>
<dbReference type="InterPro" id="IPR020588">
    <property type="entry name" value="RecA_ATP-bd"/>
</dbReference>
<dbReference type="Pfam" id="PF18073">
    <property type="entry name" value="Zn_ribbon_LapB"/>
    <property type="match status" value="1"/>
</dbReference>
<dbReference type="InterPro" id="IPR020568">
    <property type="entry name" value="Ribosomal_Su5_D2-typ_SF"/>
</dbReference>
<keyword evidence="6 13" id="KW-0862">Zinc</keyword>
<dbReference type="SUPFAM" id="SSF52540">
    <property type="entry name" value="P-loop containing nucleoside triphosphate hydrolases"/>
    <property type="match status" value="1"/>
</dbReference>
<dbReference type="SMART" id="SM00382">
    <property type="entry name" value="AAA"/>
    <property type="match status" value="1"/>
</dbReference>
<evidence type="ECO:0000256" key="6">
    <source>
        <dbReference type="ARBA" id="ARBA00022833"/>
    </source>
</evidence>
<dbReference type="PRINTS" id="PR01874">
    <property type="entry name" value="DNAREPAIRADA"/>
</dbReference>
<sequence length="459" mass="49236">MPKTAAPKLKTQYVCTSCGSVHARWSGKCPTCDEWNTLVEEVVEEQPAAGRRILALGTRPQKLADVRADAIQRLPLPIGEFSRVLGGGIVPGSLVLIGGDPGIGKSTLLLQSAVLVARHVGPTLYVSGEESAQQIKMRAERLGVGDSELYLLTETNLDAVVSAIETMKPKLCIVDSIQTMYVDGLQSSPGTVTQVRESAQRLQAIAKANDVAIFIVGHVTKEGNIAGPKVLEHIVDTVLQLEGDRFQSFRVLRSMKNRFGATSEVGVFEMTGDGMREVLNPSEAFLAERMRHAPGSTVAVTMEGTRPLLVEVQALTSATQHPMPRRTANGFDYNRLFLLIAVLGKRVGIRLYDQDVFVNVVGGLTIDEPAADLAGAIAIASAYRNVPASPDLAVVGEVGLSGEIRSVGQLNQRLNEAARLGFARCILPKTARQVERPPEALQLLPVRSLGEALDVALGQ</sequence>
<comment type="similarity">
    <text evidence="11 13">Belongs to the RecA family. RadA subfamily.</text>
</comment>
<comment type="function">
    <text evidence="11">Plays a role in repairing double-strand DNA breaks, probably involving stabilizing or processing branched DNA or blocked replication forks.</text>
</comment>
<dbReference type="GO" id="GO:0004176">
    <property type="term" value="F:ATP-dependent peptidase activity"/>
    <property type="evidence" value="ECO:0007669"/>
    <property type="project" value="InterPro"/>
</dbReference>
<evidence type="ECO:0000256" key="11">
    <source>
        <dbReference type="HAMAP-Rule" id="MF_01498"/>
    </source>
</evidence>
<dbReference type="AlphaFoldDB" id="A0A2M8QBJ8"/>
<evidence type="ECO:0000256" key="13">
    <source>
        <dbReference type="RuleBase" id="RU003555"/>
    </source>
</evidence>
<keyword evidence="8 11" id="KW-0346">Stress response</keyword>
<evidence type="ECO:0000313" key="15">
    <source>
        <dbReference type="EMBL" id="PJF47150.1"/>
    </source>
</evidence>
<feature type="region of interest" description="Lon-protease-like" evidence="11">
    <location>
        <begin position="355"/>
        <end position="459"/>
    </location>
</feature>
<dbReference type="NCBIfam" id="TIGR00416">
    <property type="entry name" value="sms"/>
    <property type="match status" value="1"/>
</dbReference>
<comment type="domain">
    <text evidence="11">The middle region has homology to RecA with ATPase motifs including the RadA KNRFG motif, while the C-terminus is homologous to Lon protease.</text>
</comment>
<feature type="domain" description="RecA family profile 1" evidence="14">
    <location>
        <begin position="70"/>
        <end position="219"/>
    </location>
</feature>
<dbReference type="GO" id="GO:0004252">
    <property type="term" value="F:serine-type endopeptidase activity"/>
    <property type="evidence" value="ECO:0007669"/>
    <property type="project" value="InterPro"/>
</dbReference>
<accession>A0A2M8QBJ8</accession>
<dbReference type="EMBL" id="PGTN01000064">
    <property type="protein sequence ID" value="PJF47150.1"/>
    <property type="molecule type" value="Genomic_DNA"/>
</dbReference>
<dbReference type="Gene3D" id="3.30.230.10">
    <property type="match status" value="1"/>
</dbReference>
<keyword evidence="5" id="KW-0378">Hydrolase</keyword>
<evidence type="ECO:0000256" key="7">
    <source>
        <dbReference type="ARBA" id="ARBA00022840"/>
    </source>
</evidence>
<feature type="short sequence motif" description="RadA KNRFG motif" evidence="11">
    <location>
        <begin position="256"/>
        <end position="260"/>
    </location>
</feature>
<dbReference type="GO" id="GO:0008270">
    <property type="term" value="F:zinc ion binding"/>
    <property type="evidence" value="ECO:0007669"/>
    <property type="project" value="UniProtKB-KW"/>
</dbReference>
<dbReference type="GO" id="GO:0003684">
    <property type="term" value="F:damaged DNA binding"/>
    <property type="evidence" value="ECO:0007669"/>
    <property type="project" value="InterPro"/>
</dbReference>
<dbReference type="PANTHER" id="PTHR32472">
    <property type="entry name" value="DNA REPAIR PROTEIN RADA"/>
    <property type="match status" value="1"/>
</dbReference>
<evidence type="ECO:0000259" key="14">
    <source>
        <dbReference type="PROSITE" id="PS50162"/>
    </source>
</evidence>